<evidence type="ECO:0000313" key="3">
    <source>
        <dbReference type="EMBL" id="CAE0761018.1"/>
    </source>
</evidence>
<dbReference type="GO" id="GO:0035091">
    <property type="term" value="F:phosphatidylinositol binding"/>
    <property type="evidence" value="ECO:0007669"/>
    <property type="project" value="InterPro"/>
</dbReference>
<sequence>MVPCHVLADHLDQPARPQLRSVYMLEISVSDPEKHGTSAVNAFVDFKVHTTTDMPRYAARSFFVRRRYRDFVWLRGQLCLSYPGAIVPPLPLVDSLIKDDRFSAAFIQRRQAGLELFLRRVAASKQLSVSTELQTFLEAKVWELQTVKNASSGSWFASIFDGTEASFKRVQLTFRQKVPDESEIEKLRVFAREYESVVSTAASKHHAFVHTLSEIASDLGQLGPALDMLSQSETELSLPFTHMASALDRLKQLHLKHVQAEHVSGLSALLAFNAGMASALKEVLSNRDAALIQYQRASSALDSRTLERQKFQEQEQGQGPKPRRSGMLGHFDDLMYDPKRGSKIDTKLLDAERELALSKERWEAISGAIHDEAAAFHTQTSADFSRGLREHVVEQISFQEAQQQQWRELLDVFKQIETVPCGSFRASSSGS</sequence>
<evidence type="ECO:0000256" key="1">
    <source>
        <dbReference type="SAM" id="MobiDB-lite"/>
    </source>
</evidence>
<dbReference type="SUPFAM" id="SSF64268">
    <property type="entry name" value="PX domain"/>
    <property type="match status" value="1"/>
</dbReference>
<dbReference type="InterPro" id="IPR027267">
    <property type="entry name" value="AH/BAR_dom_sf"/>
</dbReference>
<dbReference type="SMART" id="SM00312">
    <property type="entry name" value="PX"/>
    <property type="match status" value="1"/>
</dbReference>
<dbReference type="EMBL" id="HBIZ01021553">
    <property type="protein sequence ID" value="CAE0761018.1"/>
    <property type="molecule type" value="Transcribed_RNA"/>
</dbReference>
<dbReference type="PROSITE" id="PS50195">
    <property type="entry name" value="PX"/>
    <property type="match status" value="1"/>
</dbReference>
<evidence type="ECO:0000259" key="2">
    <source>
        <dbReference type="PROSITE" id="PS50195"/>
    </source>
</evidence>
<dbReference type="InterPro" id="IPR015404">
    <property type="entry name" value="Vps5_C"/>
</dbReference>
<gene>
    <name evidence="3" type="ORF">PCAR00345_LOCUS13630</name>
</gene>
<dbReference type="Gene3D" id="3.30.1520.10">
    <property type="entry name" value="Phox-like domain"/>
    <property type="match status" value="1"/>
</dbReference>
<organism evidence="3">
    <name type="scientific">Chrysotila carterae</name>
    <name type="common">Marine alga</name>
    <name type="synonym">Syracosphaera carterae</name>
    <dbReference type="NCBI Taxonomy" id="13221"/>
    <lineage>
        <taxon>Eukaryota</taxon>
        <taxon>Haptista</taxon>
        <taxon>Haptophyta</taxon>
        <taxon>Prymnesiophyceae</taxon>
        <taxon>Isochrysidales</taxon>
        <taxon>Isochrysidaceae</taxon>
        <taxon>Chrysotila</taxon>
    </lineage>
</organism>
<proteinExistence type="predicted"/>
<accession>A0A7S4BBY2</accession>
<dbReference type="InterPro" id="IPR001683">
    <property type="entry name" value="PX_dom"/>
</dbReference>
<dbReference type="InterPro" id="IPR036871">
    <property type="entry name" value="PX_dom_sf"/>
</dbReference>
<dbReference type="PANTHER" id="PTHR10555:SF170">
    <property type="entry name" value="FI18122P1"/>
    <property type="match status" value="1"/>
</dbReference>
<reference evidence="3" key="1">
    <citation type="submission" date="2021-01" db="EMBL/GenBank/DDBJ databases">
        <authorList>
            <person name="Corre E."/>
            <person name="Pelletier E."/>
            <person name="Niang G."/>
            <person name="Scheremetjew M."/>
            <person name="Finn R."/>
            <person name="Kale V."/>
            <person name="Holt S."/>
            <person name="Cochrane G."/>
            <person name="Meng A."/>
            <person name="Brown T."/>
            <person name="Cohen L."/>
        </authorList>
    </citation>
    <scope>NUCLEOTIDE SEQUENCE</scope>
    <source>
        <strain evidence="3">CCMP645</strain>
    </source>
</reference>
<protein>
    <recommendedName>
        <fullName evidence="2">PX domain-containing protein</fullName>
    </recommendedName>
</protein>
<dbReference type="Gene3D" id="1.20.1270.60">
    <property type="entry name" value="Arfaptin homology (AH) domain/BAR domain"/>
    <property type="match status" value="1"/>
</dbReference>
<dbReference type="GO" id="GO:0005768">
    <property type="term" value="C:endosome"/>
    <property type="evidence" value="ECO:0007669"/>
    <property type="project" value="TreeGrafter"/>
</dbReference>
<name>A0A7S4BBY2_CHRCT</name>
<feature type="domain" description="PX" evidence="2">
    <location>
        <begin position="24"/>
        <end position="144"/>
    </location>
</feature>
<dbReference type="PANTHER" id="PTHR10555">
    <property type="entry name" value="SORTING NEXIN"/>
    <property type="match status" value="1"/>
</dbReference>
<dbReference type="AlphaFoldDB" id="A0A7S4BBY2"/>
<feature type="region of interest" description="Disordered" evidence="1">
    <location>
        <begin position="309"/>
        <end position="331"/>
    </location>
</feature>
<dbReference type="Pfam" id="PF00787">
    <property type="entry name" value="PX"/>
    <property type="match status" value="1"/>
</dbReference>
<dbReference type="Pfam" id="PF09325">
    <property type="entry name" value="Vps5"/>
    <property type="match status" value="1"/>
</dbReference>